<evidence type="ECO:0000256" key="1">
    <source>
        <dbReference type="ARBA" id="ARBA00010088"/>
    </source>
</evidence>
<feature type="active site" description="Proton acceptor" evidence="3">
    <location>
        <position position="400"/>
    </location>
</feature>
<proteinExistence type="inferred from homology"/>
<dbReference type="GO" id="GO:0004301">
    <property type="term" value="F:epoxide hydrolase activity"/>
    <property type="evidence" value="ECO:0007669"/>
    <property type="project" value="TreeGrafter"/>
</dbReference>
<reference evidence="5" key="1">
    <citation type="submission" date="2022-10" db="EMBL/GenBank/DDBJ databases">
        <title>Culturing micro-colonial fungi from biological soil crusts in the Mojave desert and describing Neophaeococcomyces mojavensis, and introducing the new genera and species Taxawa tesnikishii.</title>
        <authorList>
            <person name="Kurbessoian T."/>
            <person name="Stajich J.E."/>
        </authorList>
    </citation>
    <scope>NUCLEOTIDE SEQUENCE</scope>
    <source>
        <strain evidence="5">TK_41</strain>
    </source>
</reference>
<feature type="active site" description="Proton donor" evidence="3">
    <location>
        <position position="344"/>
    </location>
</feature>
<keyword evidence="6" id="KW-1185">Reference proteome</keyword>
<name>A0AA38XB20_9EURO</name>
<dbReference type="Gene3D" id="3.40.50.1820">
    <property type="entry name" value="alpha/beta hydrolase"/>
    <property type="match status" value="2"/>
</dbReference>
<evidence type="ECO:0000256" key="2">
    <source>
        <dbReference type="ARBA" id="ARBA00022801"/>
    </source>
</evidence>
<dbReference type="GO" id="GO:0097176">
    <property type="term" value="P:epoxide metabolic process"/>
    <property type="evidence" value="ECO:0007669"/>
    <property type="project" value="TreeGrafter"/>
</dbReference>
<dbReference type="PIRSF" id="PIRSF001112">
    <property type="entry name" value="Epoxide_hydrolase"/>
    <property type="match status" value="1"/>
</dbReference>
<keyword evidence="2" id="KW-0378">Hydrolase</keyword>
<dbReference type="PANTHER" id="PTHR21661:SF39">
    <property type="entry name" value="HYDROLASE, PUTATIVE (AFU_ORTHOLOGUE AFUA_3G08960)-RELATED"/>
    <property type="match status" value="1"/>
</dbReference>
<dbReference type="InterPro" id="IPR016292">
    <property type="entry name" value="Epoxide_hydrolase"/>
</dbReference>
<dbReference type="Pfam" id="PF06441">
    <property type="entry name" value="EHN"/>
    <property type="match status" value="1"/>
</dbReference>
<comment type="similarity">
    <text evidence="1">Belongs to the peptidase S33 family.</text>
</comment>
<accession>A0AA38XB20</accession>
<dbReference type="InterPro" id="IPR029058">
    <property type="entry name" value="AB_hydrolase_fold"/>
</dbReference>
<evidence type="ECO:0000256" key="3">
    <source>
        <dbReference type="PIRSR" id="PIRSR001112-1"/>
    </source>
</evidence>
<dbReference type="SUPFAM" id="SSF53474">
    <property type="entry name" value="alpha/beta-Hydrolases"/>
    <property type="match status" value="1"/>
</dbReference>
<dbReference type="InterPro" id="IPR010497">
    <property type="entry name" value="Epoxide_hydro_N"/>
</dbReference>
<evidence type="ECO:0000313" key="6">
    <source>
        <dbReference type="Proteomes" id="UP001172673"/>
    </source>
</evidence>
<protein>
    <recommendedName>
        <fullName evidence="4">Epoxide hydrolase N-terminal domain-containing protein</fullName>
    </recommendedName>
</protein>
<sequence>MSQPYEFGSLPSGAASNIKPFNLHIPESALTRMKDLLNLSPVADAIYENSLPDSGRRLGLRRDWLVEAKRVWETEFIWRNTEDRINSSSNFRIPIDDELGTFDTHFVGLFSHRPDAIPIILLHGWPGSFLEFLPTLDLLKQKYTPETLPYHVVVPSLPGYTLSPMPLMNHDFTQMDAARIMDKLMQRLGFGKGYVAQGGDVGSRVARVLAVDHPSCKGNTQNRLTTDCPNILNGVYLAVHLNFCFMSRPASAKDDSTLSDVEQDGLKRMKAWQAQGTAYALEHATKPSSIGFALNSNPLAMLAWIGEKLMDWTDPNHQFSIPTILESISLYWLTASGHSSLWSYRHSFGSSARPHDDPKYHIKVPMGYSYYRYEIIPIPADWVATTGNLVFTEKHDKGGHFAAWEQPEVFTADLEAFVKQAWGLDTQ</sequence>
<dbReference type="Proteomes" id="UP001172673">
    <property type="component" value="Unassembled WGS sequence"/>
</dbReference>
<organism evidence="5 6">
    <name type="scientific">Cladophialophora chaetospira</name>
    <dbReference type="NCBI Taxonomy" id="386627"/>
    <lineage>
        <taxon>Eukaryota</taxon>
        <taxon>Fungi</taxon>
        <taxon>Dikarya</taxon>
        <taxon>Ascomycota</taxon>
        <taxon>Pezizomycotina</taxon>
        <taxon>Eurotiomycetes</taxon>
        <taxon>Chaetothyriomycetidae</taxon>
        <taxon>Chaetothyriales</taxon>
        <taxon>Herpotrichiellaceae</taxon>
        <taxon>Cladophialophora</taxon>
    </lineage>
</organism>
<evidence type="ECO:0000259" key="4">
    <source>
        <dbReference type="Pfam" id="PF06441"/>
    </source>
</evidence>
<feature type="active site" description="Nucleophile" evidence="3">
    <location>
        <position position="200"/>
    </location>
</feature>
<gene>
    <name evidence="5" type="ORF">H2200_004965</name>
</gene>
<dbReference type="AlphaFoldDB" id="A0AA38XB20"/>
<evidence type="ECO:0000313" key="5">
    <source>
        <dbReference type="EMBL" id="KAJ9610188.1"/>
    </source>
</evidence>
<dbReference type="InterPro" id="IPR000639">
    <property type="entry name" value="Epox_hydrolase-like"/>
</dbReference>
<feature type="domain" description="Epoxide hydrolase N-terminal" evidence="4">
    <location>
        <begin position="18"/>
        <end position="132"/>
    </location>
</feature>
<dbReference type="EMBL" id="JAPDRK010000007">
    <property type="protein sequence ID" value="KAJ9610188.1"/>
    <property type="molecule type" value="Genomic_DNA"/>
</dbReference>
<dbReference type="PRINTS" id="PR00412">
    <property type="entry name" value="EPOXHYDRLASE"/>
</dbReference>
<comment type="caution">
    <text evidence="5">The sequence shown here is derived from an EMBL/GenBank/DDBJ whole genome shotgun (WGS) entry which is preliminary data.</text>
</comment>
<dbReference type="PANTHER" id="PTHR21661">
    <property type="entry name" value="EPOXIDE HYDROLASE 1-RELATED"/>
    <property type="match status" value="1"/>
</dbReference>